<comment type="caution">
    <text evidence="2">The sequence shown here is derived from an EMBL/GenBank/DDBJ whole genome shotgun (WGS) entry which is preliminary data.</text>
</comment>
<dbReference type="AlphaFoldDB" id="A0A5C5X2E8"/>
<organism evidence="2 3">
    <name type="scientific">Allorhodopirellula solitaria</name>
    <dbReference type="NCBI Taxonomy" id="2527987"/>
    <lineage>
        <taxon>Bacteria</taxon>
        <taxon>Pseudomonadati</taxon>
        <taxon>Planctomycetota</taxon>
        <taxon>Planctomycetia</taxon>
        <taxon>Pirellulales</taxon>
        <taxon>Pirellulaceae</taxon>
        <taxon>Allorhodopirellula</taxon>
    </lineage>
</organism>
<dbReference type="Proteomes" id="UP000318053">
    <property type="component" value="Unassembled WGS sequence"/>
</dbReference>
<dbReference type="OrthoDB" id="289030at2"/>
<sequence length="67" mass="7311" precursor="true">MNTLTFFRICRLSLLVLLVPAYAISVSGCGGSGNTVVEPGDGSMTEQDMIDYEEQVQAEADKYKKGY</sequence>
<keyword evidence="3" id="KW-1185">Reference proteome</keyword>
<reference evidence="2 3" key="1">
    <citation type="submission" date="2019-02" db="EMBL/GenBank/DDBJ databases">
        <title>Deep-cultivation of Planctomycetes and their phenomic and genomic characterization uncovers novel biology.</title>
        <authorList>
            <person name="Wiegand S."/>
            <person name="Jogler M."/>
            <person name="Boedeker C."/>
            <person name="Pinto D."/>
            <person name="Vollmers J."/>
            <person name="Rivas-Marin E."/>
            <person name="Kohn T."/>
            <person name="Peeters S.H."/>
            <person name="Heuer A."/>
            <person name="Rast P."/>
            <person name="Oberbeckmann S."/>
            <person name="Bunk B."/>
            <person name="Jeske O."/>
            <person name="Meyerdierks A."/>
            <person name="Storesund J.E."/>
            <person name="Kallscheuer N."/>
            <person name="Luecker S."/>
            <person name="Lage O.M."/>
            <person name="Pohl T."/>
            <person name="Merkel B.J."/>
            <person name="Hornburger P."/>
            <person name="Mueller R.-W."/>
            <person name="Bruemmer F."/>
            <person name="Labrenz M."/>
            <person name="Spormann A.M."/>
            <person name="Op Den Camp H."/>
            <person name="Overmann J."/>
            <person name="Amann R."/>
            <person name="Jetten M.S.M."/>
            <person name="Mascher T."/>
            <person name="Medema M.H."/>
            <person name="Devos D.P."/>
            <person name="Kaster A.-K."/>
            <person name="Ovreas L."/>
            <person name="Rohde M."/>
            <person name="Galperin M.Y."/>
            <person name="Jogler C."/>
        </authorList>
    </citation>
    <scope>NUCLEOTIDE SEQUENCE [LARGE SCALE GENOMIC DNA]</scope>
    <source>
        <strain evidence="2 3">CA85</strain>
    </source>
</reference>
<feature type="signal peptide" evidence="1">
    <location>
        <begin position="1"/>
        <end position="23"/>
    </location>
</feature>
<evidence type="ECO:0000313" key="3">
    <source>
        <dbReference type="Proteomes" id="UP000318053"/>
    </source>
</evidence>
<protein>
    <recommendedName>
        <fullName evidence="4">Secreted protein</fullName>
    </recommendedName>
</protein>
<evidence type="ECO:0008006" key="4">
    <source>
        <dbReference type="Google" id="ProtNLM"/>
    </source>
</evidence>
<dbReference type="EMBL" id="SJPK01000014">
    <property type="protein sequence ID" value="TWT56333.1"/>
    <property type="molecule type" value="Genomic_DNA"/>
</dbReference>
<accession>A0A5C5X2E8</accession>
<evidence type="ECO:0000256" key="1">
    <source>
        <dbReference type="SAM" id="SignalP"/>
    </source>
</evidence>
<evidence type="ECO:0000313" key="2">
    <source>
        <dbReference type="EMBL" id="TWT56333.1"/>
    </source>
</evidence>
<proteinExistence type="predicted"/>
<name>A0A5C5X2E8_9BACT</name>
<keyword evidence="1" id="KW-0732">Signal</keyword>
<gene>
    <name evidence="2" type="ORF">CA85_43360</name>
</gene>
<feature type="chain" id="PRO_5022862594" description="Secreted protein" evidence="1">
    <location>
        <begin position="24"/>
        <end position="67"/>
    </location>
</feature>
<dbReference type="RefSeq" id="WP_146393177.1">
    <property type="nucleotide sequence ID" value="NZ_SJPK01000014.1"/>
</dbReference>